<gene>
    <name evidence="5" type="ORF">ACFQMA_07800</name>
</gene>
<dbReference type="GeneID" id="78820003"/>
<evidence type="ECO:0000256" key="3">
    <source>
        <dbReference type="ARBA" id="ARBA00022691"/>
    </source>
</evidence>
<dbReference type="AlphaFoldDB" id="A0ABD5XYK9"/>
<dbReference type="GO" id="GO:0032259">
    <property type="term" value="P:methylation"/>
    <property type="evidence" value="ECO:0007669"/>
    <property type="project" value="UniProtKB-KW"/>
</dbReference>
<sequence length="281" mass="30953">MSDEFYDALADDWSEYAQVPWREQVLWPVLDELLPDLDGVRALDAGCGDGHYAARVADRGADVLGVDASEGMVETARERHGDRAEFHYGDLTDGLDAVDDDGVDLVVCQHVLSHVPDLDAAAAAFARVLRPGGSLVCSTHHPFHEFLVVRDEEYPDTRTIDGLDARPAVRVETHPPTYGETERYEIYWGGSGPAEEPDNDGEQAGATPTTFYRRPLDALTGPLFDAGFALRDLREPDLTERLDDDLIDEDSPLARRPPRSLCLRADLLGGARTVPSRSTKR</sequence>
<dbReference type="GO" id="GO:0102208">
    <property type="term" value="F:2-polyprenyl-6-hydroxyphenol methylase activity"/>
    <property type="evidence" value="ECO:0007669"/>
    <property type="project" value="UniProtKB-EC"/>
</dbReference>
<dbReference type="InterPro" id="IPR013216">
    <property type="entry name" value="Methyltransf_11"/>
</dbReference>
<dbReference type="SUPFAM" id="SSF53335">
    <property type="entry name" value="S-adenosyl-L-methionine-dependent methyltransferases"/>
    <property type="match status" value="1"/>
</dbReference>
<evidence type="ECO:0000259" key="4">
    <source>
        <dbReference type="Pfam" id="PF08241"/>
    </source>
</evidence>
<organism evidence="5 6">
    <name type="scientific">Halosimplex aquaticum</name>
    <dbReference type="NCBI Taxonomy" id="3026162"/>
    <lineage>
        <taxon>Archaea</taxon>
        <taxon>Methanobacteriati</taxon>
        <taxon>Methanobacteriota</taxon>
        <taxon>Stenosarchaea group</taxon>
        <taxon>Halobacteria</taxon>
        <taxon>Halobacteriales</taxon>
        <taxon>Haloarculaceae</taxon>
        <taxon>Halosimplex</taxon>
    </lineage>
</organism>
<keyword evidence="6" id="KW-1185">Reference proteome</keyword>
<comment type="caution">
    <text evidence="5">The sequence shown here is derived from an EMBL/GenBank/DDBJ whole genome shotgun (WGS) entry which is preliminary data.</text>
</comment>
<keyword evidence="3" id="KW-0949">S-adenosyl-L-methionine</keyword>
<evidence type="ECO:0000313" key="6">
    <source>
        <dbReference type="Proteomes" id="UP001596432"/>
    </source>
</evidence>
<reference evidence="5 6" key="1">
    <citation type="journal article" date="2019" name="Int. J. Syst. Evol. Microbiol.">
        <title>The Global Catalogue of Microorganisms (GCM) 10K type strain sequencing project: providing services to taxonomists for standard genome sequencing and annotation.</title>
        <authorList>
            <consortium name="The Broad Institute Genomics Platform"/>
            <consortium name="The Broad Institute Genome Sequencing Center for Infectious Disease"/>
            <person name="Wu L."/>
            <person name="Ma J."/>
        </authorList>
    </citation>
    <scope>NUCLEOTIDE SEQUENCE [LARGE SCALE GENOMIC DNA]</scope>
    <source>
        <strain evidence="5 6">XZYJT29</strain>
    </source>
</reference>
<dbReference type="PANTHER" id="PTHR43464">
    <property type="entry name" value="METHYLTRANSFERASE"/>
    <property type="match status" value="1"/>
</dbReference>
<dbReference type="EMBL" id="JBHTAS010000001">
    <property type="protein sequence ID" value="MFC7139741.1"/>
    <property type="molecule type" value="Genomic_DNA"/>
</dbReference>
<dbReference type="EC" id="2.1.1.64" evidence="5"/>
<dbReference type="EC" id="2.1.1.222" evidence="5"/>
<dbReference type="Gene3D" id="3.40.50.150">
    <property type="entry name" value="Vaccinia Virus protein VP39"/>
    <property type="match status" value="1"/>
</dbReference>
<feature type="domain" description="Methyltransferase type 11" evidence="4">
    <location>
        <begin position="43"/>
        <end position="137"/>
    </location>
</feature>
<dbReference type="RefSeq" id="WP_274325318.1">
    <property type="nucleotide sequence ID" value="NZ_CP118158.1"/>
</dbReference>
<keyword evidence="1 5" id="KW-0489">Methyltransferase</keyword>
<evidence type="ECO:0000313" key="5">
    <source>
        <dbReference type="EMBL" id="MFC7139741.1"/>
    </source>
</evidence>
<keyword evidence="2 5" id="KW-0808">Transferase</keyword>
<dbReference type="CDD" id="cd02440">
    <property type="entry name" value="AdoMet_MTases"/>
    <property type="match status" value="1"/>
</dbReference>
<proteinExistence type="predicted"/>
<accession>A0ABD5XYK9</accession>
<dbReference type="Pfam" id="PF08241">
    <property type="entry name" value="Methyltransf_11"/>
    <property type="match status" value="1"/>
</dbReference>
<name>A0ABD5XYK9_9EURY</name>
<dbReference type="InterPro" id="IPR029063">
    <property type="entry name" value="SAM-dependent_MTases_sf"/>
</dbReference>
<evidence type="ECO:0000256" key="1">
    <source>
        <dbReference type="ARBA" id="ARBA00022603"/>
    </source>
</evidence>
<dbReference type="Proteomes" id="UP001596432">
    <property type="component" value="Unassembled WGS sequence"/>
</dbReference>
<dbReference type="GO" id="GO:0061542">
    <property type="term" value="F:3-demethylubiquinol 3-O-methyltransferase activity"/>
    <property type="evidence" value="ECO:0007669"/>
    <property type="project" value="UniProtKB-EC"/>
</dbReference>
<dbReference type="PANTHER" id="PTHR43464:SF19">
    <property type="entry name" value="UBIQUINONE BIOSYNTHESIS O-METHYLTRANSFERASE, MITOCHONDRIAL"/>
    <property type="match status" value="1"/>
</dbReference>
<protein>
    <submittedName>
        <fullName evidence="5">Class I SAM-dependent methyltransferase</fullName>
        <ecNumber evidence="5">2.1.1.222</ecNumber>
        <ecNumber evidence="5">2.1.1.64</ecNumber>
    </submittedName>
</protein>
<evidence type="ECO:0000256" key="2">
    <source>
        <dbReference type="ARBA" id="ARBA00022679"/>
    </source>
</evidence>